<dbReference type="Proteomes" id="UP000024635">
    <property type="component" value="Unassembled WGS sequence"/>
</dbReference>
<keyword evidence="2" id="KW-1185">Reference proteome</keyword>
<accession>A0A016W7U1</accession>
<dbReference type="AlphaFoldDB" id="A0A016W7U1"/>
<organism evidence="1 2">
    <name type="scientific">Ancylostoma ceylanicum</name>
    <dbReference type="NCBI Taxonomy" id="53326"/>
    <lineage>
        <taxon>Eukaryota</taxon>
        <taxon>Metazoa</taxon>
        <taxon>Ecdysozoa</taxon>
        <taxon>Nematoda</taxon>
        <taxon>Chromadorea</taxon>
        <taxon>Rhabditida</taxon>
        <taxon>Rhabditina</taxon>
        <taxon>Rhabditomorpha</taxon>
        <taxon>Strongyloidea</taxon>
        <taxon>Ancylostomatidae</taxon>
        <taxon>Ancylostomatinae</taxon>
        <taxon>Ancylostoma</taxon>
    </lineage>
</organism>
<comment type="caution">
    <text evidence="1">The sequence shown here is derived from an EMBL/GenBank/DDBJ whole genome shotgun (WGS) entry which is preliminary data.</text>
</comment>
<protein>
    <submittedName>
        <fullName evidence="1">Uncharacterized protein</fullName>
    </submittedName>
</protein>
<reference evidence="2" key="1">
    <citation type="journal article" date="2015" name="Nat. Genet.">
        <title>The genome and transcriptome of the zoonotic hookworm Ancylostoma ceylanicum identify infection-specific gene families.</title>
        <authorList>
            <person name="Schwarz E.M."/>
            <person name="Hu Y."/>
            <person name="Antoshechkin I."/>
            <person name="Miller M.M."/>
            <person name="Sternberg P.W."/>
            <person name="Aroian R.V."/>
        </authorList>
    </citation>
    <scope>NUCLEOTIDE SEQUENCE</scope>
    <source>
        <strain evidence="2">HY135</strain>
    </source>
</reference>
<sequence>MIVRSSDFSSHNKEKTKGGMGTKTLVVILATCVIAAAKRCQSYSNITKDNIDKSDFVAQVVATGDKTVDYKSKYFKLYKVRDFCLNSAAFF</sequence>
<dbReference type="EMBL" id="JARK01000773">
    <property type="protein sequence ID" value="EYC35043.1"/>
    <property type="molecule type" value="Genomic_DNA"/>
</dbReference>
<gene>
    <name evidence="1" type="primary">Acey_s1174.g3729</name>
    <name evidence="1" type="ORF">Y032_1174g3729</name>
</gene>
<dbReference type="Gene3D" id="2.40.50.780">
    <property type="match status" value="1"/>
</dbReference>
<evidence type="ECO:0000313" key="2">
    <source>
        <dbReference type="Proteomes" id="UP000024635"/>
    </source>
</evidence>
<evidence type="ECO:0000313" key="1">
    <source>
        <dbReference type="EMBL" id="EYC35043.1"/>
    </source>
</evidence>
<proteinExistence type="predicted"/>
<name>A0A016W7U1_9BILA</name>